<evidence type="ECO:0000313" key="2">
    <source>
        <dbReference type="Proteomes" id="UP000186817"/>
    </source>
</evidence>
<dbReference type="Proteomes" id="UP000186817">
    <property type="component" value="Unassembled WGS sequence"/>
</dbReference>
<dbReference type="AlphaFoldDB" id="A0A1Q9F5Y4"/>
<sequence>MLSLAHDFEFRSPRANPRQRGNADVLPEPVAAMLSIVDFPLVLYTPDKSEGVKVPAPTTLSTSSDGQASQVATSLERCMPAFFPSEFFPLVLVSGFKLAQLPLPPPCATAYERTMFPRMYSAALVVKHEGVIRIVEIKAGVLGRPNIGWSTVFTKGGVDVIKDYRKKNDEQAWVHRASLSDT</sequence>
<comment type="caution">
    <text evidence="1">The sequence shown here is derived from an EMBL/GenBank/DDBJ whole genome shotgun (WGS) entry which is preliminary data.</text>
</comment>
<reference evidence="1 2" key="1">
    <citation type="submission" date="2016-02" db="EMBL/GenBank/DDBJ databases">
        <title>Genome analysis of coral dinoflagellate symbionts highlights evolutionary adaptations to a symbiotic lifestyle.</title>
        <authorList>
            <person name="Aranda M."/>
            <person name="Li Y."/>
            <person name="Liew Y.J."/>
            <person name="Baumgarten S."/>
            <person name="Simakov O."/>
            <person name="Wilson M."/>
            <person name="Piel J."/>
            <person name="Ashoor H."/>
            <person name="Bougouffa S."/>
            <person name="Bajic V.B."/>
            <person name="Ryu T."/>
            <person name="Ravasi T."/>
            <person name="Bayer T."/>
            <person name="Micklem G."/>
            <person name="Kim H."/>
            <person name="Bhak J."/>
            <person name="Lajeunesse T.C."/>
            <person name="Voolstra C.R."/>
        </authorList>
    </citation>
    <scope>NUCLEOTIDE SEQUENCE [LARGE SCALE GENOMIC DNA]</scope>
    <source>
        <strain evidence="1 2">CCMP2467</strain>
    </source>
</reference>
<name>A0A1Q9F5Y4_SYMMI</name>
<evidence type="ECO:0000313" key="1">
    <source>
        <dbReference type="EMBL" id="OLQ15108.1"/>
    </source>
</evidence>
<accession>A0A1Q9F5Y4</accession>
<gene>
    <name evidence="1" type="ORF">AK812_SmicGene697</name>
</gene>
<protein>
    <submittedName>
        <fullName evidence="1">Uncharacterized protein</fullName>
    </submittedName>
</protein>
<dbReference type="EMBL" id="LSRX01000007">
    <property type="protein sequence ID" value="OLQ15108.1"/>
    <property type="molecule type" value="Genomic_DNA"/>
</dbReference>
<keyword evidence="2" id="KW-1185">Reference proteome</keyword>
<organism evidence="1 2">
    <name type="scientific">Symbiodinium microadriaticum</name>
    <name type="common">Dinoflagellate</name>
    <name type="synonym">Zooxanthella microadriatica</name>
    <dbReference type="NCBI Taxonomy" id="2951"/>
    <lineage>
        <taxon>Eukaryota</taxon>
        <taxon>Sar</taxon>
        <taxon>Alveolata</taxon>
        <taxon>Dinophyceae</taxon>
        <taxon>Suessiales</taxon>
        <taxon>Symbiodiniaceae</taxon>
        <taxon>Symbiodinium</taxon>
    </lineage>
</organism>
<proteinExistence type="predicted"/>